<dbReference type="PANTHER" id="PTHR11552">
    <property type="entry name" value="GLUCOSE-METHANOL-CHOLINE GMC OXIDOREDUCTASE"/>
    <property type="match status" value="1"/>
</dbReference>
<dbReference type="STRING" id="158441.A0A226DBJ0"/>
<dbReference type="PANTHER" id="PTHR11552:SF147">
    <property type="entry name" value="CHOLINE DEHYDROGENASE, MITOCHONDRIAL"/>
    <property type="match status" value="1"/>
</dbReference>
<keyword evidence="3" id="KW-0285">Flavoprotein</keyword>
<dbReference type="AlphaFoldDB" id="A0A226DBJ0"/>
<evidence type="ECO:0000259" key="6">
    <source>
        <dbReference type="Pfam" id="PF00732"/>
    </source>
</evidence>
<dbReference type="InterPro" id="IPR012132">
    <property type="entry name" value="GMC_OxRdtase"/>
</dbReference>
<keyword evidence="8" id="KW-1185">Reference proteome</keyword>
<dbReference type="InterPro" id="IPR036188">
    <property type="entry name" value="FAD/NAD-bd_sf"/>
</dbReference>
<dbReference type="Pfam" id="PF00732">
    <property type="entry name" value="GMC_oxred_N"/>
    <property type="match status" value="1"/>
</dbReference>
<sequence length="177" mass="19157">MEIAAFLLGSVALMIQLFAKQAEIADIAKTTIELENDSSLPLPKTYDFIIVGAGTAGCLLAGRLSEKFSVLLLEAGGSPPPAAAVPFFSGTVGSDPDINYFFKTVDMTYGGVATVHTGKMLGGSGSHNDLVHNRGSPKDYDNVAQLLNDSSWEYENVVEFFKKTETWQRTQHSEEDF</sequence>
<accession>A0A226DBJ0</accession>
<comment type="similarity">
    <text evidence="2">Belongs to the GMC oxidoreductase family.</text>
</comment>
<evidence type="ECO:0000256" key="5">
    <source>
        <dbReference type="SAM" id="SignalP"/>
    </source>
</evidence>
<evidence type="ECO:0000256" key="2">
    <source>
        <dbReference type="ARBA" id="ARBA00010790"/>
    </source>
</evidence>
<dbReference type="Gene3D" id="3.30.560.10">
    <property type="entry name" value="Glucose Oxidase, domain 3"/>
    <property type="match status" value="1"/>
</dbReference>
<evidence type="ECO:0000313" key="7">
    <source>
        <dbReference type="EMBL" id="OXA41616.1"/>
    </source>
</evidence>
<feature type="chain" id="PRO_5012398123" evidence="5">
    <location>
        <begin position="25"/>
        <end position="177"/>
    </location>
</feature>
<evidence type="ECO:0000256" key="3">
    <source>
        <dbReference type="ARBA" id="ARBA00022630"/>
    </source>
</evidence>
<keyword evidence="5" id="KW-0732">Signal</keyword>
<feature type="signal peptide" evidence="5">
    <location>
        <begin position="1"/>
        <end position="24"/>
    </location>
</feature>
<dbReference type="SUPFAM" id="SSF51905">
    <property type="entry name" value="FAD/NAD(P)-binding domain"/>
    <property type="match status" value="1"/>
</dbReference>
<comment type="caution">
    <text evidence="7">The sequence shown here is derived from an EMBL/GenBank/DDBJ whole genome shotgun (WGS) entry which is preliminary data.</text>
</comment>
<evidence type="ECO:0000313" key="8">
    <source>
        <dbReference type="Proteomes" id="UP000198287"/>
    </source>
</evidence>
<dbReference type="EMBL" id="LNIX01000029">
    <property type="protein sequence ID" value="OXA41616.1"/>
    <property type="molecule type" value="Genomic_DNA"/>
</dbReference>
<comment type="cofactor">
    <cofactor evidence="1">
        <name>FAD</name>
        <dbReference type="ChEBI" id="CHEBI:57692"/>
    </cofactor>
</comment>
<proteinExistence type="inferred from homology"/>
<keyword evidence="4" id="KW-0274">FAD</keyword>
<dbReference type="Proteomes" id="UP000198287">
    <property type="component" value="Unassembled WGS sequence"/>
</dbReference>
<dbReference type="GO" id="GO:0050660">
    <property type="term" value="F:flavin adenine dinucleotide binding"/>
    <property type="evidence" value="ECO:0007669"/>
    <property type="project" value="InterPro"/>
</dbReference>
<evidence type="ECO:0000256" key="1">
    <source>
        <dbReference type="ARBA" id="ARBA00001974"/>
    </source>
</evidence>
<gene>
    <name evidence="7" type="ORF">Fcan01_23735</name>
</gene>
<feature type="domain" description="Glucose-methanol-choline oxidoreductase N-terminal" evidence="6">
    <location>
        <begin position="46"/>
        <end position="165"/>
    </location>
</feature>
<dbReference type="GO" id="GO:0016614">
    <property type="term" value="F:oxidoreductase activity, acting on CH-OH group of donors"/>
    <property type="evidence" value="ECO:0007669"/>
    <property type="project" value="InterPro"/>
</dbReference>
<evidence type="ECO:0000256" key="4">
    <source>
        <dbReference type="ARBA" id="ARBA00022827"/>
    </source>
</evidence>
<organism evidence="7 8">
    <name type="scientific">Folsomia candida</name>
    <name type="common">Springtail</name>
    <dbReference type="NCBI Taxonomy" id="158441"/>
    <lineage>
        <taxon>Eukaryota</taxon>
        <taxon>Metazoa</taxon>
        <taxon>Ecdysozoa</taxon>
        <taxon>Arthropoda</taxon>
        <taxon>Hexapoda</taxon>
        <taxon>Collembola</taxon>
        <taxon>Entomobryomorpha</taxon>
        <taxon>Isotomoidea</taxon>
        <taxon>Isotomidae</taxon>
        <taxon>Proisotominae</taxon>
        <taxon>Folsomia</taxon>
    </lineage>
</organism>
<protein>
    <submittedName>
        <fullName evidence="7">Glucose dehydrogenase [FAD, quinone]</fullName>
    </submittedName>
</protein>
<reference evidence="7 8" key="1">
    <citation type="submission" date="2015-12" db="EMBL/GenBank/DDBJ databases">
        <title>The genome of Folsomia candida.</title>
        <authorList>
            <person name="Faddeeva A."/>
            <person name="Derks M.F."/>
            <person name="Anvar Y."/>
            <person name="Smit S."/>
            <person name="Van Straalen N."/>
            <person name="Roelofs D."/>
        </authorList>
    </citation>
    <scope>NUCLEOTIDE SEQUENCE [LARGE SCALE GENOMIC DNA]</scope>
    <source>
        <strain evidence="7 8">VU population</strain>
        <tissue evidence="7">Whole body</tissue>
    </source>
</reference>
<dbReference type="InterPro" id="IPR000172">
    <property type="entry name" value="GMC_OxRdtase_N"/>
</dbReference>
<name>A0A226DBJ0_FOLCA</name>
<dbReference type="Gene3D" id="3.50.50.60">
    <property type="entry name" value="FAD/NAD(P)-binding domain"/>
    <property type="match status" value="1"/>
</dbReference>
<dbReference type="OrthoDB" id="269227at2759"/>